<proteinExistence type="predicted"/>
<feature type="compositionally biased region" description="Low complexity" evidence="1">
    <location>
        <begin position="534"/>
        <end position="552"/>
    </location>
</feature>
<evidence type="ECO:0000313" key="3">
    <source>
        <dbReference type="EMBL" id="PVD34095.1"/>
    </source>
</evidence>
<dbReference type="OrthoDB" id="6093526at2759"/>
<dbReference type="STRING" id="400727.A0A2T7PKY7"/>
<comment type="caution">
    <text evidence="3">The sequence shown here is derived from an EMBL/GenBank/DDBJ whole genome shotgun (WGS) entry which is preliminary data.</text>
</comment>
<feature type="region of interest" description="Disordered" evidence="1">
    <location>
        <begin position="504"/>
        <end position="552"/>
    </location>
</feature>
<accession>A0A2T7PKY7</accession>
<dbReference type="InterPro" id="IPR058831">
    <property type="entry name" value="LolA-like_dom_2nd"/>
</dbReference>
<evidence type="ECO:0000313" key="4">
    <source>
        <dbReference type="Proteomes" id="UP000245119"/>
    </source>
</evidence>
<keyword evidence="4" id="KW-1185">Reference proteome</keyword>
<sequence length="747" mass="83508">MTEIAWSDLGTRHTYFVKNYRSWEVKKETVVISLPYVTADVRLLFNDLTQDVTVEDVSFARSCNVAQKTVLNGFQAVMVNTTTVRGIPATRWSACLYDYSINMTNRATFYFSDSSWMSPFQTPQTSVPLRVEYFARRHNGSQVTEYNIIGDLIIFQQNPTFKPETFITSKGLFCPNRTGESMRFPSFPDQFSLLMEVIDQDFLRIAYQEIWYDRSLQMVRWDSKRADGSDSDAHTYIFDFNVGVKYMIDIHLMSCEDPSPLVIGDDFVMLNQKNISMMSAATYFHSEVADIQYVGTTTVRDVECNTWIGKYFDPDAEREITVQPQWTEATGSVVGSGAFFRMEIWKGGSLRPAVYNIMRYNPTTPDVGVFDFATCYDASNKKHFTIEFKVVNPKNFILLGRPYLRETVVVQLASHLEIQPNRFTDVTFDYDQHGTLFMSGTMLGPSKVNGFGRREIDLNGAFDFLKGSVAASHLAIMLSDSDGEPMPLEGVNVVEHNFHEEFTTTTTTTAKPTSIVVPTLPPKTISMKVPTAPPTTATTTSTTRTSTNTRTATCPLPTPCTCPTVRSIPPTTPLVSSSVRTSRLTSPSTRLAATTRLTCPPPPPPCNCSHLVQSTPFPSLLPAANRSSPAHLLLAARALRPRPALPRKSSRARRGRLPARAPPPDPVSPAQQQPWLSSAPLARRVPLRQGVHVHHPPCTSISHPPVTSSFPTHPSASRITALIREDRIGDEREGRRLQAEEECKMAR</sequence>
<dbReference type="AlphaFoldDB" id="A0A2T7PKY7"/>
<dbReference type="PANTHER" id="PTHR36902">
    <property type="entry name" value="ENRICHED IN SURFACE-LABELED PROTEOME PROTEIN 9"/>
    <property type="match status" value="1"/>
</dbReference>
<evidence type="ECO:0000259" key="2">
    <source>
        <dbReference type="Pfam" id="PF25898"/>
    </source>
</evidence>
<protein>
    <recommendedName>
        <fullName evidence="2">LolA-like domain-containing protein</fullName>
    </recommendedName>
</protein>
<feature type="region of interest" description="Disordered" evidence="1">
    <location>
        <begin position="641"/>
        <end position="674"/>
    </location>
</feature>
<dbReference type="Pfam" id="PF25898">
    <property type="entry name" value="LolA_2nd_metazoa"/>
    <property type="match status" value="1"/>
</dbReference>
<evidence type="ECO:0000256" key="1">
    <source>
        <dbReference type="SAM" id="MobiDB-lite"/>
    </source>
</evidence>
<gene>
    <name evidence="3" type="ORF">C0Q70_05358</name>
</gene>
<feature type="compositionally biased region" description="Basic residues" evidence="1">
    <location>
        <begin position="648"/>
        <end position="657"/>
    </location>
</feature>
<feature type="domain" description="LolA-like" evidence="2">
    <location>
        <begin position="170"/>
        <end position="376"/>
    </location>
</feature>
<dbReference type="Proteomes" id="UP000245119">
    <property type="component" value="Linkage Group LG3"/>
</dbReference>
<name>A0A2T7PKY7_POMCA</name>
<dbReference type="PANTHER" id="PTHR36902:SF1">
    <property type="entry name" value="ENRICHED IN SURFACE-LABELED PROTEOME PROTEIN 9"/>
    <property type="match status" value="1"/>
</dbReference>
<reference evidence="3 4" key="1">
    <citation type="submission" date="2018-04" db="EMBL/GenBank/DDBJ databases">
        <title>The genome of golden apple snail Pomacea canaliculata provides insight into stress tolerance and invasive adaptation.</title>
        <authorList>
            <person name="Liu C."/>
            <person name="Liu B."/>
            <person name="Ren Y."/>
            <person name="Zhang Y."/>
            <person name="Wang H."/>
            <person name="Li S."/>
            <person name="Jiang F."/>
            <person name="Yin L."/>
            <person name="Zhang G."/>
            <person name="Qian W."/>
            <person name="Fan W."/>
        </authorList>
    </citation>
    <scope>NUCLEOTIDE SEQUENCE [LARGE SCALE GENOMIC DNA]</scope>
    <source>
        <strain evidence="3">SZHN2017</strain>
        <tissue evidence="3">Muscle</tissue>
    </source>
</reference>
<organism evidence="3 4">
    <name type="scientific">Pomacea canaliculata</name>
    <name type="common">Golden apple snail</name>
    <dbReference type="NCBI Taxonomy" id="400727"/>
    <lineage>
        <taxon>Eukaryota</taxon>
        <taxon>Metazoa</taxon>
        <taxon>Spiralia</taxon>
        <taxon>Lophotrochozoa</taxon>
        <taxon>Mollusca</taxon>
        <taxon>Gastropoda</taxon>
        <taxon>Caenogastropoda</taxon>
        <taxon>Architaenioglossa</taxon>
        <taxon>Ampullarioidea</taxon>
        <taxon>Ampullariidae</taxon>
        <taxon>Pomacea</taxon>
    </lineage>
</organism>
<dbReference type="EMBL" id="PZQS01000003">
    <property type="protein sequence ID" value="PVD34095.1"/>
    <property type="molecule type" value="Genomic_DNA"/>
</dbReference>